<evidence type="ECO:0000313" key="2">
    <source>
        <dbReference type="Proteomes" id="UP001732700"/>
    </source>
</evidence>
<dbReference type="Proteomes" id="UP001732700">
    <property type="component" value="Chromosome 5C"/>
</dbReference>
<evidence type="ECO:0000313" key="1">
    <source>
        <dbReference type="EnsemblPlants" id="AVESA.00010b.r2.5CG0871710.1.CDS"/>
    </source>
</evidence>
<protein>
    <submittedName>
        <fullName evidence="1">Uncharacterized protein</fullName>
    </submittedName>
</protein>
<accession>A0ACD5XYF7</accession>
<keyword evidence="2" id="KW-1185">Reference proteome</keyword>
<reference evidence="1" key="1">
    <citation type="submission" date="2021-05" db="EMBL/GenBank/DDBJ databases">
        <authorList>
            <person name="Scholz U."/>
            <person name="Mascher M."/>
            <person name="Fiebig A."/>
        </authorList>
    </citation>
    <scope>NUCLEOTIDE SEQUENCE [LARGE SCALE GENOMIC DNA]</scope>
</reference>
<dbReference type="EnsemblPlants" id="AVESA.00010b.r2.5CG0871710.1">
    <property type="protein sequence ID" value="AVESA.00010b.r2.5CG0871710.1.CDS"/>
    <property type="gene ID" value="AVESA.00010b.r2.5CG0871710"/>
</dbReference>
<sequence>MDNHLRCPRKRPRLCYHGPVIKKTRANVRLADLSEDLLSVVLSKLPIKDAVRTGVLSSKWKHMWKGCSKLKFDGVTVCSSSAFGGQEYTQKFINTVNAVMQHHQCIVVDELVIKFGFDSRLVDHVNIWIKFAVLSHTKSLGLDLAPEIFMGRTRTDRYKFPVELLDDASMFRLRHLKLSFASFELPPQFSGFPNLRTLDLHMLRVTAKDLQDMLSSCVNLEWFSMIRCHLNDELTVARPLSKLLYLSVAHCKITKIVLNAVKLETFMFYGRLCPIDLGRAPELKHVFLDLYSYVTIEHALTVLPKVISSVQDLALRAIFPLKMPLLVETPCKFSQLKYLNLRLILKNEEAGNILSLASFLRAAPYLEKLEMHFRVFDFRHEASKPIKSLPRCPHNYLKNLHITGFSGTTGQVEFLVHAVGNAPVLKTLTIKGADLTGGDLDHMGKRFFFSHFKELEREYLRGIISPNAEIRII</sequence>
<name>A0ACD5XYF7_AVESA</name>
<proteinExistence type="predicted"/>
<reference evidence="1" key="2">
    <citation type="submission" date="2025-09" db="UniProtKB">
        <authorList>
            <consortium name="EnsemblPlants"/>
        </authorList>
    </citation>
    <scope>IDENTIFICATION</scope>
</reference>
<organism evidence="1 2">
    <name type="scientific">Avena sativa</name>
    <name type="common">Oat</name>
    <dbReference type="NCBI Taxonomy" id="4498"/>
    <lineage>
        <taxon>Eukaryota</taxon>
        <taxon>Viridiplantae</taxon>
        <taxon>Streptophyta</taxon>
        <taxon>Embryophyta</taxon>
        <taxon>Tracheophyta</taxon>
        <taxon>Spermatophyta</taxon>
        <taxon>Magnoliopsida</taxon>
        <taxon>Liliopsida</taxon>
        <taxon>Poales</taxon>
        <taxon>Poaceae</taxon>
        <taxon>BOP clade</taxon>
        <taxon>Pooideae</taxon>
        <taxon>Poodae</taxon>
        <taxon>Poeae</taxon>
        <taxon>Poeae Chloroplast Group 1 (Aveneae type)</taxon>
        <taxon>Aveninae</taxon>
        <taxon>Avena</taxon>
    </lineage>
</organism>